<dbReference type="FunFam" id="3.30.54.20:FF:000001">
    <property type="entry name" value="Alanine--tRNA ligase"/>
    <property type="match status" value="1"/>
</dbReference>
<name>A0AAW9S5S0_9BACT</name>
<evidence type="ECO:0000313" key="13">
    <source>
        <dbReference type="EMBL" id="MEN7546723.1"/>
    </source>
</evidence>
<dbReference type="FunFam" id="3.30.980.10:FF:000004">
    <property type="entry name" value="Alanine--tRNA ligase, cytoplasmic"/>
    <property type="match status" value="1"/>
</dbReference>
<dbReference type="PANTHER" id="PTHR11777:SF9">
    <property type="entry name" value="ALANINE--TRNA LIGASE, CYTOPLASMIC"/>
    <property type="match status" value="1"/>
</dbReference>
<dbReference type="PANTHER" id="PTHR11777">
    <property type="entry name" value="ALANYL-TRNA SYNTHETASE"/>
    <property type="match status" value="1"/>
</dbReference>
<comment type="domain">
    <text evidence="11">Consists of three domains; the N-terminal catalytic domain, the editing domain and the C-terminal C-Ala domain. The editing domain removes incorrectly charged amino acids, while the C-Ala domain, along with tRNA(Ala), serves as a bridge to cooperatively bring together the editing and aminoacylation centers thus stimulating deacylation of misacylated tRNAs.</text>
</comment>
<keyword evidence="4 11" id="KW-0479">Metal-binding</keyword>
<accession>A0AAW9S5S0</accession>
<sequence length="871" mass="99107">MESKEIRNRFLEFFRGKGHSIVPSAPMVVKNDPTLMFTNAGMNQFKDFFLGNATPEARRVTDTQKCLRVSGKHNDLEEVGLDTYHHTMFEMLGNWSFGDYFKEEAIAWAWELLTEVYKLPKNRLYVTVFEGDKKDGLEADNEAAEIWKKHISEDRILFQSKKDNFWEMGDTGPCGPCSEIHIDIRSEKEIAQKPGGELVNQDHPLVIEIWNLVFIQFNRKANGSLEELPEKHVDTGMGFERLAMAIQGKTSNYDTDVFQPLIRFIAKEAQVTYGEDEKIDIAIRVIADHIRAIAFAIADGQLPSNNKAGYVIRRILRRAVRYAMTFLGFKDPFIYRLLPILAEQFGEVFPEIRSQEDFIAKVIKEEETAFLRTLEQGLKILQDIINQSQSQKLIDGKTAFELYDTFGFPFDLTALIARENGFEVDEKGFEAAMQEQKDRSRNAAASEKSDWTVVNEGDEVEFIGYDHLSAQTRILRYRQIKEKKKSFYQVVFEKTPFYAESGGQVGDRGYLELEGKRFYILDTQKENDLIFHQMEKLPENPAQLFTCYVDETKRKLTMNNHSATHLLHAALKEVLGEHVAQKGSLVNDNLLRFDFSHFSKMTEEEIEQVERIVNEKVRADIRLEEQRNVPIEKAMEMGATALFGEKYGDFVRVITFDKNYSVELCGGTHVPSTGHIGFLKIITETSVAAGVRRIEAITATKAEEYVREQERLLKDITELLKSPKDLRKSIQDLLEDKNNLSKELELLQNKEVQSLKTGLLEKVKEIDGVAFIAGRVDLPKNDSLRQLAFDLRAKVDNLFLVLAANINGKPQVGVMISDELVKERGYHAGQMVKTLAKEIKGGGGGQPFFATAGGKDINGLDAVLQKAEELL</sequence>
<dbReference type="FunFam" id="3.30.930.10:FF:000011">
    <property type="entry name" value="Alanine--tRNA ligase, cytoplasmic"/>
    <property type="match status" value="1"/>
</dbReference>
<keyword evidence="6 11" id="KW-0862">Zinc</keyword>
<dbReference type="PRINTS" id="PR00980">
    <property type="entry name" value="TRNASYNTHALA"/>
</dbReference>
<comment type="similarity">
    <text evidence="1 11">Belongs to the class-II aminoacyl-tRNA synthetase family.</text>
</comment>
<keyword evidence="14" id="KW-1185">Reference proteome</keyword>
<dbReference type="GO" id="GO:0002161">
    <property type="term" value="F:aminoacyl-tRNA deacylase activity"/>
    <property type="evidence" value="ECO:0007669"/>
    <property type="project" value="TreeGrafter"/>
</dbReference>
<comment type="catalytic activity">
    <reaction evidence="11">
        <text>tRNA(Ala) + L-alanine + ATP = L-alanyl-tRNA(Ala) + AMP + diphosphate</text>
        <dbReference type="Rhea" id="RHEA:12540"/>
        <dbReference type="Rhea" id="RHEA-COMP:9657"/>
        <dbReference type="Rhea" id="RHEA-COMP:9923"/>
        <dbReference type="ChEBI" id="CHEBI:30616"/>
        <dbReference type="ChEBI" id="CHEBI:33019"/>
        <dbReference type="ChEBI" id="CHEBI:57972"/>
        <dbReference type="ChEBI" id="CHEBI:78442"/>
        <dbReference type="ChEBI" id="CHEBI:78497"/>
        <dbReference type="ChEBI" id="CHEBI:456215"/>
        <dbReference type="EC" id="6.1.1.7"/>
    </reaction>
</comment>
<comment type="cofactor">
    <cofactor evidence="11">
        <name>Zn(2+)</name>
        <dbReference type="ChEBI" id="CHEBI:29105"/>
    </cofactor>
    <text evidence="11">Binds 1 zinc ion per subunit.</text>
</comment>
<organism evidence="13 14">
    <name type="scientific">Rapidithrix thailandica</name>
    <dbReference type="NCBI Taxonomy" id="413964"/>
    <lineage>
        <taxon>Bacteria</taxon>
        <taxon>Pseudomonadati</taxon>
        <taxon>Bacteroidota</taxon>
        <taxon>Cytophagia</taxon>
        <taxon>Cytophagales</taxon>
        <taxon>Flammeovirgaceae</taxon>
        <taxon>Rapidithrix</taxon>
    </lineage>
</organism>
<dbReference type="Pfam" id="PF01411">
    <property type="entry name" value="tRNA-synt_2c"/>
    <property type="match status" value="1"/>
</dbReference>
<keyword evidence="11" id="KW-0963">Cytoplasm</keyword>
<reference evidence="13 14" key="1">
    <citation type="submission" date="2024-04" db="EMBL/GenBank/DDBJ databases">
        <title>Novel genus in family Flammeovirgaceae.</title>
        <authorList>
            <person name="Nguyen T.H."/>
            <person name="Vuong T.Q."/>
            <person name="Le H."/>
            <person name="Kim S.-G."/>
        </authorList>
    </citation>
    <scope>NUCLEOTIDE SEQUENCE [LARGE SCALE GENOMIC DNA]</scope>
    <source>
        <strain evidence="13 14">JCM 23209</strain>
    </source>
</reference>
<evidence type="ECO:0000256" key="3">
    <source>
        <dbReference type="ARBA" id="ARBA00022598"/>
    </source>
</evidence>
<dbReference type="Gene3D" id="3.30.54.20">
    <property type="match status" value="1"/>
</dbReference>
<dbReference type="InterPro" id="IPR002318">
    <property type="entry name" value="Ala-tRNA-lgiase_IIc"/>
</dbReference>
<dbReference type="InterPro" id="IPR003156">
    <property type="entry name" value="DHHA1_dom"/>
</dbReference>
<feature type="binding site" evidence="11">
    <location>
        <position position="561"/>
    </location>
    <ligand>
        <name>Zn(2+)</name>
        <dbReference type="ChEBI" id="CHEBI:29105"/>
    </ligand>
</feature>
<dbReference type="HAMAP" id="MF_00036_B">
    <property type="entry name" value="Ala_tRNA_synth_B"/>
    <property type="match status" value="1"/>
</dbReference>
<gene>
    <name evidence="11 13" type="primary">alaS</name>
    <name evidence="13" type="ORF">AAG747_02310</name>
</gene>
<dbReference type="InterPro" id="IPR012947">
    <property type="entry name" value="tRNA_SAD"/>
</dbReference>
<dbReference type="GO" id="GO:0000049">
    <property type="term" value="F:tRNA binding"/>
    <property type="evidence" value="ECO:0007669"/>
    <property type="project" value="UniProtKB-KW"/>
</dbReference>
<dbReference type="SMART" id="SM00863">
    <property type="entry name" value="tRNA_SAD"/>
    <property type="match status" value="1"/>
</dbReference>
<dbReference type="InterPro" id="IPR009000">
    <property type="entry name" value="Transl_B-barrel_sf"/>
</dbReference>
<dbReference type="InterPro" id="IPR018162">
    <property type="entry name" value="Ala-tRNA-ligase_IIc_anticod-bd"/>
</dbReference>
<evidence type="ECO:0000256" key="11">
    <source>
        <dbReference type="HAMAP-Rule" id="MF_00036"/>
    </source>
</evidence>
<dbReference type="Proteomes" id="UP001403385">
    <property type="component" value="Unassembled WGS sequence"/>
</dbReference>
<dbReference type="GO" id="GO:0005737">
    <property type="term" value="C:cytoplasm"/>
    <property type="evidence" value="ECO:0007669"/>
    <property type="project" value="UniProtKB-SubCell"/>
</dbReference>
<keyword evidence="5 11" id="KW-0547">Nucleotide-binding</keyword>
<keyword evidence="9 11" id="KW-0648">Protein biosynthesis</keyword>
<dbReference type="SUPFAM" id="SSF50447">
    <property type="entry name" value="Translation proteins"/>
    <property type="match status" value="1"/>
</dbReference>
<keyword evidence="8 11" id="KW-0694">RNA-binding</keyword>
<dbReference type="Gene3D" id="3.30.980.10">
    <property type="entry name" value="Threonyl-trna Synthetase, Chain A, domain 2"/>
    <property type="match status" value="1"/>
</dbReference>
<dbReference type="InterPro" id="IPR045864">
    <property type="entry name" value="aa-tRNA-synth_II/BPL/LPL"/>
</dbReference>
<dbReference type="EMBL" id="JBDKWZ010000001">
    <property type="protein sequence ID" value="MEN7546723.1"/>
    <property type="molecule type" value="Genomic_DNA"/>
</dbReference>
<keyword evidence="10 11" id="KW-0030">Aminoacyl-tRNA synthetase</keyword>
<dbReference type="SUPFAM" id="SSF55186">
    <property type="entry name" value="ThrRS/AlaRS common domain"/>
    <property type="match status" value="1"/>
</dbReference>
<dbReference type="GO" id="GO:0005524">
    <property type="term" value="F:ATP binding"/>
    <property type="evidence" value="ECO:0007669"/>
    <property type="project" value="UniProtKB-UniRule"/>
</dbReference>
<dbReference type="PROSITE" id="PS50860">
    <property type="entry name" value="AA_TRNA_LIGASE_II_ALA"/>
    <property type="match status" value="1"/>
</dbReference>
<dbReference type="Gene3D" id="3.30.930.10">
    <property type="entry name" value="Bira Bifunctional Protein, Domain 2"/>
    <property type="match status" value="1"/>
</dbReference>
<evidence type="ECO:0000313" key="14">
    <source>
        <dbReference type="Proteomes" id="UP001403385"/>
    </source>
</evidence>
<dbReference type="SUPFAM" id="SSF55681">
    <property type="entry name" value="Class II aaRS and biotin synthetases"/>
    <property type="match status" value="1"/>
</dbReference>
<dbReference type="GO" id="GO:0008270">
    <property type="term" value="F:zinc ion binding"/>
    <property type="evidence" value="ECO:0007669"/>
    <property type="project" value="UniProtKB-UniRule"/>
</dbReference>
<evidence type="ECO:0000256" key="4">
    <source>
        <dbReference type="ARBA" id="ARBA00022723"/>
    </source>
</evidence>
<feature type="domain" description="Alanyl-transfer RNA synthetases family profile" evidence="12">
    <location>
        <begin position="1"/>
        <end position="708"/>
    </location>
</feature>
<dbReference type="FunFam" id="3.10.310.40:FF:000001">
    <property type="entry name" value="Alanine--tRNA ligase"/>
    <property type="match status" value="1"/>
</dbReference>
<evidence type="ECO:0000256" key="9">
    <source>
        <dbReference type="ARBA" id="ARBA00022917"/>
    </source>
</evidence>
<keyword evidence="3 11" id="KW-0436">Ligase</keyword>
<evidence type="ECO:0000256" key="5">
    <source>
        <dbReference type="ARBA" id="ARBA00022741"/>
    </source>
</evidence>
<feature type="binding site" evidence="11">
    <location>
        <position position="565"/>
    </location>
    <ligand>
        <name>Zn(2+)</name>
        <dbReference type="ChEBI" id="CHEBI:29105"/>
    </ligand>
</feature>
<dbReference type="EC" id="6.1.1.7" evidence="11"/>
<dbReference type="Gene3D" id="3.10.310.40">
    <property type="match status" value="1"/>
</dbReference>
<evidence type="ECO:0000256" key="2">
    <source>
        <dbReference type="ARBA" id="ARBA00022555"/>
    </source>
</evidence>
<keyword evidence="7 11" id="KW-0067">ATP-binding</keyword>
<comment type="caution">
    <text evidence="13">The sequence shown here is derived from an EMBL/GenBank/DDBJ whole genome shotgun (WGS) entry which is preliminary data.</text>
</comment>
<protein>
    <recommendedName>
        <fullName evidence="11">Alanine--tRNA ligase</fullName>
        <ecNumber evidence="11">6.1.1.7</ecNumber>
    </recommendedName>
    <alternativeName>
        <fullName evidence="11">Alanyl-tRNA synthetase</fullName>
        <shortName evidence="11">AlaRS</shortName>
    </alternativeName>
</protein>
<evidence type="ECO:0000256" key="1">
    <source>
        <dbReference type="ARBA" id="ARBA00008226"/>
    </source>
</evidence>
<dbReference type="NCBIfam" id="TIGR00344">
    <property type="entry name" value="alaS"/>
    <property type="match status" value="1"/>
</dbReference>
<dbReference type="Pfam" id="PF02272">
    <property type="entry name" value="DHHA1"/>
    <property type="match status" value="1"/>
</dbReference>
<comment type="subcellular location">
    <subcellularLocation>
        <location evidence="11">Cytoplasm</location>
    </subcellularLocation>
</comment>
<keyword evidence="2 11" id="KW-0820">tRNA-binding</keyword>
<feature type="binding site" evidence="11">
    <location>
        <position position="665"/>
    </location>
    <ligand>
        <name>Zn(2+)</name>
        <dbReference type="ChEBI" id="CHEBI:29105"/>
    </ligand>
</feature>
<dbReference type="GO" id="GO:0004813">
    <property type="term" value="F:alanine-tRNA ligase activity"/>
    <property type="evidence" value="ECO:0007669"/>
    <property type="project" value="UniProtKB-UniRule"/>
</dbReference>
<dbReference type="CDD" id="cd00673">
    <property type="entry name" value="AlaRS_core"/>
    <property type="match status" value="1"/>
</dbReference>
<dbReference type="InterPro" id="IPR018163">
    <property type="entry name" value="Thr/Ala-tRNA-synth_IIc_edit"/>
</dbReference>
<evidence type="ECO:0000256" key="10">
    <source>
        <dbReference type="ARBA" id="ARBA00023146"/>
    </source>
</evidence>
<evidence type="ECO:0000259" key="12">
    <source>
        <dbReference type="PROSITE" id="PS50860"/>
    </source>
</evidence>
<dbReference type="InterPro" id="IPR023033">
    <property type="entry name" value="Ala_tRNA_ligase_euk/bac"/>
</dbReference>
<dbReference type="InterPro" id="IPR018164">
    <property type="entry name" value="Ala-tRNA-synth_IIc_N"/>
</dbReference>
<dbReference type="InterPro" id="IPR018165">
    <property type="entry name" value="Ala-tRNA-synth_IIc_core"/>
</dbReference>
<dbReference type="GO" id="GO:0006419">
    <property type="term" value="P:alanyl-tRNA aminoacylation"/>
    <property type="evidence" value="ECO:0007669"/>
    <property type="project" value="UniProtKB-UniRule"/>
</dbReference>
<evidence type="ECO:0000256" key="7">
    <source>
        <dbReference type="ARBA" id="ARBA00022840"/>
    </source>
</evidence>
<dbReference type="AlphaFoldDB" id="A0AAW9S5S0"/>
<feature type="binding site" evidence="11">
    <location>
        <position position="669"/>
    </location>
    <ligand>
        <name>Zn(2+)</name>
        <dbReference type="ChEBI" id="CHEBI:29105"/>
    </ligand>
</feature>
<proteinExistence type="inferred from homology"/>
<dbReference type="SUPFAM" id="SSF101353">
    <property type="entry name" value="Putative anticodon-binding domain of alanyl-tRNA synthetase (AlaRS)"/>
    <property type="match status" value="1"/>
</dbReference>
<evidence type="ECO:0000256" key="6">
    <source>
        <dbReference type="ARBA" id="ARBA00022833"/>
    </source>
</evidence>
<dbReference type="RefSeq" id="WP_346819505.1">
    <property type="nucleotide sequence ID" value="NZ_JBDKWZ010000001.1"/>
</dbReference>
<evidence type="ECO:0000256" key="8">
    <source>
        <dbReference type="ARBA" id="ARBA00022884"/>
    </source>
</evidence>
<dbReference type="Gene3D" id="2.40.30.130">
    <property type="match status" value="1"/>
</dbReference>
<dbReference type="InterPro" id="IPR050058">
    <property type="entry name" value="Ala-tRNA_ligase"/>
</dbReference>
<dbReference type="Pfam" id="PF07973">
    <property type="entry name" value="tRNA_SAD"/>
    <property type="match status" value="1"/>
</dbReference>
<comment type="function">
    <text evidence="11">Catalyzes the attachment of alanine to tRNA(Ala) in a two-step reaction: alanine is first activated by ATP to form Ala-AMP and then transferred to the acceptor end of tRNA(Ala). Also edits incorrectly charged Ser-tRNA(Ala) and Gly-tRNA(Ala) via its editing domain.</text>
</comment>